<dbReference type="Proteomes" id="UP000093080">
    <property type="component" value="Unassembled WGS sequence"/>
</dbReference>
<protein>
    <submittedName>
        <fullName evidence="2">Uncharacterized protein</fullName>
    </submittedName>
</protein>
<evidence type="ECO:0000313" key="3">
    <source>
        <dbReference type="Proteomes" id="UP000093080"/>
    </source>
</evidence>
<dbReference type="OrthoDB" id="5539739at2"/>
<gene>
    <name evidence="2" type="ORF">DBT_2412</name>
</gene>
<dbReference type="RefSeq" id="WP_067620770.1">
    <property type="nucleotide sequence ID" value="NZ_MAGO01000017.1"/>
</dbReference>
<proteinExistence type="predicted"/>
<feature type="region of interest" description="Disordered" evidence="1">
    <location>
        <begin position="36"/>
        <end position="106"/>
    </location>
</feature>
<name>A0A1B9F2P5_9BACT</name>
<organism evidence="2 3">
    <name type="scientific">Dissulfuribacter thermophilus</name>
    <dbReference type="NCBI Taxonomy" id="1156395"/>
    <lineage>
        <taxon>Bacteria</taxon>
        <taxon>Pseudomonadati</taxon>
        <taxon>Thermodesulfobacteriota</taxon>
        <taxon>Dissulfuribacteria</taxon>
        <taxon>Dissulfuribacterales</taxon>
        <taxon>Dissulfuribacteraceae</taxon>
        <taxon>Dissulfuribacter</taxon>
    </lineage>
</organism>
<dbReference type="EMBL" id="MAGO01000017">
    <property type="protein sequence ID" value="OCC14207.1"/>
    <property type="molecule type" value="Genomic_DNA"/>
</dbReference>
<keyword evidence="3" id="KW-1185">Reference proteome</keyword>
<feature type="compositionally biased region" description="Basic and acidic residues" evidence="1">
    <location>
        <begin position="73"/>
        <end position="82"/>
    </location>
</feature>
<reference evidence="2 3" key="1">
    <citation type="submission" date="2016-06" db="EMBL/GenBank/DDBJ databases">
        <title>Respiratory ammonification of nitrate coupled to the oxidation of elemental sulfur in deep-sea autotrophic thermophilic bacteria.</title>
        <authorList>
            <person name="Slobodkina G.B."/>
            <person name="Mardanov A.V."/>
            <person name="Ravin N.V."/>
            <person name="Frolova A.A."/>
            <person name="Viryasiv M.B."/>
            <person name="Chernyh N.A."/>
            <person name="Bonch-Osmolovskaya E.A."/>
            <person name="Slobodkin A.I."/>
        </authorList>
    </citation>
    <scope>NUCLEOTIDE SEQUENCE [LARGE SCALE GENOMIC DNA]</scope>
    <source>
        <strain evidence="2 3">S69</strain>
    </source>
</reference>
<accession>A0A1B9F2P5</accession>
<dbReference type="AlphaFoldDB" id="A0A1B9F2P5"/>
<evidence type="ECO:0000256" key="1">
    <source>
        <dbReference type="SAM" id="MobiDB-lite"/>
    </source>
</evidence>
<comment type="caution">
    <text evidence="2">The sequence shown here is derived from an EMBL/GenBank/DDBJ whole genome shotgun (WGS) entry which is preliminary data.</text>
</comment>
<sequence length="226" mass="24398">MRPLLLIAVSMALALVIGMGLERAGIVRFRSPVKGVGKNIEVPEPGEKKRERPLASAHSPAVTAQDLSAVQDKNTKGNRTAEDAGSDTLESEQEQQSHVKKSIGAAGSKDTLATAMEHAMEFLQGDRCASPSGLEGALRRFLHDSGLGEKETSTIVRMAFWKGFVTLQEPGTIPPSSLKQAFAREEELKRAGFRCMGIPLMESEVEAARSRLTEILRSKEGKGAED</sequence>
<dbReference type="STRING" id="1156395.DBT_2412"/>
<evidence type="ECO:0000313" key="2">
    <source>
        <dbReference type="EMBL" id="OCC14207.1"/>
    </source>
</evidence>